<name>A0A3M5P552_PSEVI</name>
<comment type="caution">
    <text evidence="1">The sequence shown here is derived from an EMBL/GenBank/DDBJ whole genome shotgun (WGS) entry which is preliminary data.</text>
</comment>
<dbReference type="AlphaFoldDB" id="A0A3M5P552"/>
<gene>
    <name evidence="1" type="ORF">ALP40_05464</name>
</gene>
<dbReference type="Proteomes" id="UP000273854">
    <property type="component" value="Unassembled WGS sequence"/>
</dbReference>
<proteinExistence type="predicted"/>
<evidence type="ECO:0000313" key="2">
    <source>
        <dbReference type="Proteomes" id="UP000273854"/>
    </source>
</evidence>
<sequence length="717" mass="79638">MFDHHAFRLAGGAGGVDYVGQMRGSQTRDLRVVLTLRPLRPVEGNDRHRQLGHPAQQCLLGQHHLGRAVGQQIINALVGVRRVHRYVSRAGLEHGQHGDQRVQATTGHDRNAVVHAYAQADQVMSQGVGAVIQLVVTQRLLTHLGCDEFRSLQSLSLNTLLQRQPAVEVSLTGIEVLQQAGAFVEWHDVDLFGRGLRRLLQRLQQMVHCALQISADALRIDVGSRLRREAEGFTQIIDADDQRVVAALLGMQHLDALPCIARRLRPGTVAIIEQRIEQRRGRCNAAATLGQRQRCVFVAHQRGQPLMGGADRCTQVLIAQVQTQRQRIDEDAQRPFGGFGAQQAAHQHRAEYHTLATGQARQHAGPAQVKQAGNADAEGACLSAQTQAEPRVQRQRIFTDVVAFPTEVLQVVRQGRLVQIGQHAAEKRFMLSLADAQQGLSHVFAKRYRRTQRLSLARQARLDFMADHLKCAVVHRDVVEHQSRLDPVFSALMADQTDQRSLAQIQHKGRCTRQGIDHQLGVTPDHLHRGIQPFPVNRGAQDVVPSHDRLQCQGEGIEPFAVCKGELHTHDVRVTVSRRDVVIQNALLQRCQRIDVLHIGGTAGYGPDQLIDGCLVELDQGQHLRRDVSAVARNAVFGKGLRATPGGQCIPLFEAFDQSRFVFAQAVQQAFIRQRAAIALHRQLTVLDRQVDAVSLECRQKFVDAHRMISMFSVIAA</sequence>
<dbReference type="EMBL" id="RBTP01000052">
    <property type="protein sequence ID" value="RMT79632.1"/>
    <property type="molecule type" value="Genomic_DNA"/>
</dbReference>
<dbReference type="AntiFam" id="ANF00178">
    <property type="entry name" value="Shadow ORF (opposite dhbF)"/>
</dbReference>
<protein>
    <submittedName>
        <fullName evidence="1">Uncharacterized protein</fullName>
    </submittedName>
</protein>
<accession>A0A3M5P552</accession>
<reference evidence="1 2" key="1">
    <citation type="submission" date="2018-08" db="EMBL/GenBank/DDBJ databases">
        <title>Recombination of ecologically and evolutionarily significant loci maintains genetic cohesion in the Pseudomonas syringae species complex.</title>
        <authorList>
            <person name="Dillon M."/>
            <person name="Thakur S."/>
            <person name="Almeida R.N.D."/>
            <person name="Weir B.S."/>
            <person name="Guttman D.S."/>
        </authorList>
    </citation>
    <scope>NUCLEOTIDE SEQUENCE [LARGE SCALE GENOMIC DNA]</scope>
    <source>
        <strain evidence="1 2">ICMP 19473</strain>
    </source>
</reference>
<evidence type="ECO:0000313" key="1">
    <source>
        <dbReference type="EMBL" id="RMT79632.1"/>
    </source>
</evidence>
<organism evidence="1 2">
    <name type="scientific">Pseudomonas viridiflava</name>
    <name type="common">Phytomonas viridiflava</name>
    <dbReference type="NCBI Taxonomy" id="33069"/>
    <lineage>
        <taxon>Bacteria</taxon>
        <taxon>Pseudomonadati</taxon>
        <taxon>Pseudomonadota</taxon>
        <taxon>Gammaproteobacteria</taxon>
        <taxon>Pseudomonadales</taxon>
        <taxon>Pseudomonadaceae</taxon>
        <taxon>Pseudomonas</taxon>
    </lineage>
</organism>